<organism evidence="5 6">
    <name type="scientific">Anaerosolibacter carboniphilus</name>
    <dbReference type="NCBI Taxonomy" id="1417629"/>
    <lineage>
        <taxon>Bacteria</taxon>
        <taxon>Bacillati</taxon>
        <taxon>Bacillota</taxon>
        <taxon>Clostridia</taxon>
        <taxon>Peptostreptococcales</taxon>
        <taxon>Thermotaleaceae</taxon>
        <taxon>Anaerosolibacter</taxon>
    </lineage>
</organism>
<dbReference type="AlphaFoldDB" id="A0A841KRY9"/>
<dbReference type="GO" id="GO:0006355">
    <property type="term" value="P:regulation of DNA-templated transcription"/>
    <property type="evidence" value="ECO:0007669"/>
    <property type="project" value="InterPro"/>
</dbReference>
<gene>
    <name evidence="5" type="ORF">HNQ80_002286</name>
</gene>
<feature type="domain" description="EAL" evidence="3">
    <location>
        <begin position="447"/>
        <end position="701"/>
    </location>
</feature>
<dbReference type="Pfam" id="PF13426">
    <property type="entry name" value="PAS_9"/>
    <property type="match status" value="1"/>
</dbReference>
<sequence>MKQEKELHMISDVENFDCPKNIDFLENDDEKYRYIVEESIVGIYLVQDEILTYVNPRFAEIFGYERKELIYKKIMDLIYEKDHTLVRANMNRRLKGETNSLRYEFRGIKKDNTVIEIEVLGTQIIYKGKPAIIGSVMDITEQKENSEQLRMAQKVFENTIEGIVITDNKGIIQMVNPAFTNITGYTSKEAIGRNPRILKSERHDRLFYQDMWDSLITTDSWKGEIWNRRKNGETYPEWMTISAIKNDYGETTHYISVFNDITEHIRKEEHIKHLAYFDALTGLPNKFLFGDRLNLAITHAQHHKHMLAVMVLDVDRFKRINDTLGHAVGDMVIQTVADRLDRCIEDGDTLSRLGGDEFMFILEEIKGIQDVIKVIHRIFDALSCPLHIHGHEFHITGSIGISMYPNDGKDLDTLVKNADTAMYRAKELGRNNYQMYTPAMNDNAIVRLTMENDLRKAIERDELTLYYQPKVDIESGKVVGAEALVRWNHPERGRISPGEFIPLAEETGLIEPLGEWVLRQACCQIRQWQDEKGYDIYVSVNLSPRQFQNRNLVEHIMDVIAETEVDPKYIQLEITESCAMENPDHTIHLLQRLKEKGFTFSIDDFGTGYSSLAVLKRFPIDMLKIDQSFVRDLTKNEDDKAIVLAMISMAHSMRLQVVAEGVETSEELSFLMENHCDQLQGYFYSPPVPAEDFEKLWEESINLHDLKVE</sequence>
<name>A0A841KRY9_9FIRM</name>
<dbReference type="PROSITE" id="PS50113">
    <property type="entry name" value="PAC"/>
    <property type="match status" value="2"/>
</dbReference>
<dbReference type="PIRSF" id="PIRSF005925">
    <property type="entry name" value="Dos"/>
    <property type="match status" value="1"/>
</dbReference>
<feature type="domain" description="PAC" evidence="2">
    <location>
        <begin position="101"/>
        <end position="151"/>
    </location>
</feature>
<dbReference type="Pfam" id="PF00989">
    <property type="entry name" value="PAS"/>
    <property type="match status" value="1"/>
</dbReference>
<dbReference type="PANTHER" id="PTHR44757:SF2">
    <property type="entry name" value="BIOFILM ARCHITECTURE MAINTENANCE PROTEIN MBAA"/>
    <property type="match status" value="1"/>
</dbReference>
<dbReference type="Proteomes" id="UP000579281">
    <property type="component" value="Unassembled WGS sequence"/>
</dbReference>
<dbReference type="PROSITE" id="PS50883">
    <property type="entry name" value="EAL"/>
    <property type="match status" value="1"/>
</dbReference>
<dbReference type="SUPFAM" id="SSF141868">
    <property type="entry name" value="EAL domain-like"/>
    <property type="match status" value="1"/>
</dbReference>
<dbReference type="NCBIfam" id="TIGR00254">
    <property type="entry name" value="GGDEF"/>
    <property type="match status" value="1"/>
</dbReference>
<keyword evidence="6" id="KW-1185">Reference proteome</keyword>
<dbReference type="SUPFAM" id="SSF55073">
    <property type="entry name" value="Nucleotide cyclase"/>
    <property type="match status" value="1"/>
</dbReference>
<dbReference type="InterPro" id="IPR001610">
    <property type="entry name" value="PAC"/>
</dbReference>
<evidence type="ECO:0000313" key="5">
    <source>
        <dbReference type="EMBL" id="MBB6216187.1"/>
    </source>
</evidence>
<evidence type="ECO:0000259" key="4">
    <source>
        <dbReference type="PROSITE" id="PS50887"/>
    </source>
</evidence>
<dbReference type="Pfam" id="PF00990">
    <property type="entry name" value="GGDEF"/>
    <property type="match status" value="1"/>
</dbReference>
<dbReference type="CDD" id="cd01948">
    <property type="entry name" value="EAL"/>
    <property type="match status" value="1"/>
</dbReference>
<dbReference type="SMART" id="SM00052">
    <property type="entry name" value="EAL"/>
    <property type="match status" value="1"/>
</dbReference>
<dbReference type="FunFam" id="3.20.20.450:FF:000001">
    <property type="entry name" value="Cyclic di-GMP phosphodiesterase yahA"/>
    <property type="match status" value="1"/>
</dbReference>
<dbReference type="InterPro" id="IPR043128">
    <property type="entry name" value="Rev_trsase/Diguanyl_cyclase"/>
</dbReference>
<accession>A0A841KRY9</accession>
<dbReference type="InterPro" id="IPR052155">
    <property type="entry name" value="Biofilm_reg_signaling"/>
</dbReference>
<feature type="domain" description="PAC" evidence="2">
    <location>
        <begin position="221"/>
        <end position="273"/>
    </location>
</feature>
<feature type="domain" description="PAS" evidence="1">
    <location>
        <begin position="51"/>
        <end position="97"/>
    </location>
</feature>
<dbReference type="InterPro" id="IPR012226">
    <property type="entry name" value="Diguanyl_cyclase/Pdiesterase"/>
</dbReference>
<dbReference type="InterPro" id="IPR000014">
    <property type="entry name" value="PAS"/>
</dbReference>
<reference evidence="5 6" key="1">
    <citation type="submission" date="2020-08" db="EMBL/GenBank/DDBJ databases">
        <title>Genomic Encyclopedia of Type Strains, Phase IV (KMG-IV): sequencing the most valuable type-strain genomes for metagenomic binning, comparative biology and taxonomic classification.</title>
        <authorList>
            <person name="Goeker M."/>
        </authorList>
    </citation>
    <scope>NUCLEOTIDE SEQUENCE [LARGE SCALE GENOMIC DNA]</scope>
    <source>
        <strain evidence="5 6">DSM 103526</strain>
    </source>
</reference>
<dbReference type="CDD" id="cd01949">
    <property type="entry name" value="GGDEF"/>
    <property type="match status" value="1"/>
</dbReference>
<dbReference type="InterPro" id="IPR029787">
    <property type="entry name" value="Nucleotide_cyclase"/>
</dbReference>
<comment type="caution">
    <text evidence="5">The sequence shown here is derived from an EMBL/GenBank/DDBJ whole genome shotgun (WGS) entry which is preliminary data.</text>
</comment>
<dbReference type="SMART" id="SM00086">
    <property type="entry name" value="PAC"/>
    <property type="match status" value="2"/>
</dbReference>
<protein>
    <submittedName>
        <fullName evidence="5">Diguanylate cyclase (GGDEF)-like protein/PAS domain S-box-containing protein</fullName>
    </submittedName>
</protein>
<dbReference type="EMBL" id="JACHEN010000012">
    <property type="protein sequence ID" value="MBB6216187.1"/>
    <property type="molecule type" value="Genomic_DNA"/>
</dbReference>
<evidence type="ECO:0000259" key="3">
    <source>
        <dbReference type="PROSITE" id="PS50883"/>
    </source>
</evidence>
<dbReference type="InterPro" id="IPR013767">
    <property type="entry name" value="PAS_fold"/>
</dbReference>
<dbReference type="Pfam" id="PF00563">
    <property type="entry name" value="EAL"/>
    <property type="match status" value="1"/>
</dbReference>
<dbReference type="PROSITE" id="PS50112">
    <property type="entry name" value="PAS"/>
    <property type="match status" value="2"/>
</dbReference>
<dbReference type="InterPro" id="IPR000700">
    <property type="entry name" value="PAS-assoc_C"/>
</dbReference>
<dbReference type="CDD" id="cd00130">
    <property type="entry name" value="PAS"/>
    <property type="match status" value="2"/>
</dbReference>
<evidence type="ECO:0000313" key="6">
    <source>
        <dbReference type="Proteomes" id="UP000579281"/>
    </source>
</evidence>
<evidence type="ECO:0000259" key="2">
    <source>
        <dbReference type="PROSITE" id="PS50113"/>
    </source>
</evidence>
<proteinExistence type="predicted"/>
<dbReference type="Gene3D" id="3.30.70.270">
    <property type="match status" value="1"/>
</dbReference>
<dbReference type="InterPro" id="IPR001633">
    <property type="entry name" value="EAL_dom"/>
</dbReference>
<dbReference type="RefSeq" id="WP_184310712.1">
    <property type="nucleotide sequence ID" value="NZ_JACHEN010000012.1"/>
</dbReference>
<dbReference type="InterPro" id="IPR035965">
    <property type="entry name" value="PAS-like_dom_sf"/>
</dbReference>
<dbReference type="SMART" id="SM00091">
    <property type="entry name" value="PAS"/>
    <property type="match status" value="2"/>
</dbReference>
<dbReference type="PROSITE" id="PS50887">
    <property type="entry name" value="GGDEF"/>
    <property type="match status" value="1"/>
</dbReference>
<evidence type="ECO:0000259" key="1">
    <source>
        <dbReference type="PROSITE" id="PS50112"/>
    </source>
</evidence>
<dbReference type="Gene3D" id="3.20.20.450">
    <property type="entry name" value="EAL domain"/>
    <property type="match status" value="1"/>
</dbReference>
<dbReference type="SUPFAM" id="SSF55785">
    <property type="entry name" value="PYP-like sensor domain (PAS domain)"/>
    <property type="match status" value="2"/>
</dbReference>
<feature type="domain" description="GGDEF" evidence="4">
    <location>
        <begin position="305"/>
        <end position="438"/>
    </location>
</feature>
<dbReference type="InterPro" id="IPR000160">
    <property type="entry name" value="GGDEF_dom"/>
</dbReference>
<dbReference type="Gene3D" id="3.30.450.20">
    <property type="entry name" value="PAS domain"/>
    <property type="match status" value="2"/>
</dbReference>
<dbReference type="FunFam" id="3.30.70.270:FF:000001">
    <property type="entry name" value="Diguanylate cyclase domain protein"/>
    <property type="match status" value="1"/>
</dbReference>
<dbReference type="SMART" id="SM00267">
    <property type="entry name" value="GGDEF"/>
    <property type="match status" value="1"/>
</dbReference>
<dbReference type="InterPro" id="IPR035919">
    <property type="entry name" value="EAL_sf"/>
</dbReference>
<feature type="domain" description="PAS" evidence="1">
    <location>
        <begin position="148"/>
        <end position="194"/>
    </location>
</feature>
<dbReference type="PANTHER" id="PTHR44757">
    <property type="entry name" value="DIGUANYLATE CYCLASE DGCP"/>
    <property type="match status" value="1"/>
</dbReference>
<dbReference type="NCBIfam" id="TIGR00229">
    <property type="entry name" value="sensory_box"/>
    <property type="match status" value="2"/>
</dbReference>